<sequence length="164" mass="18694">MNSSFSFEAAVGLCASDFISGFISAKPVIESRENITVNRISQLHEMVSQIRKDLLDKMSDEPVERIDYCLKKAIHLTRADITCGVIAIEPILCDRDTLIRDTISNYFNMIWSLFEKHDIRLIKNESITVCHQQISSAEVAVKHQDVVIPVYHKMKSAKKKKGKR</sequence>
<dbReference type="AlphaFoldDB" id="A0A212IRD6"/>
<reference evidence="1" key="1">
    <citation type="submission" date="2016-04" db="EMBL/GenBank/DDBJ databases">
        <authorList>
            <person name="Evans L.H."/>
            <person name="Alamgir A."/>
            <person name="Owens N."/>
            <person name="Weber N.D."/>
            <person name="Virtaneva K."/>
            <person name="Barbian K."/>
            <person name="Babar A."/>
            <person name="Rosenke K."/>
        </authorList>
    </citation>
    <scope>NUCLEOTIDE SEQUENCE</scope>
    <source>
        <strain evidence="1">92-3</strain>
    </source>
</reference>
<accession>A0A212IRD6</accession>
<proteinExistence type="predicted"/>
<gene>
    <name evidence="1" type="ORF">KM92CIT3_90059</name>
</gene>
<evidence type="ECO:0000313" key="1">
    <source>
        <dbReference type="EMBL" id="SBV69372.1"/>
    </source>
</evidence>
<organism evidence="1">
    <name type="scientific">uncultured Citrobacter sp</name>
    <dbReference type="NCBI Taxonomy" id="200446"/>
    <lineage>
        <taxon>Bacteria</taxon>
        <taxon>Pseudomonadati</taxon>
        <taxon>Pseudomonadota</taxon>
        <taxon>Gammaproteobacteria</taxon>
        <taxon>Enterobacterales</taxon>
        <taxon>Enterobacteriaceae</taxon>
        <taxon>Citrobacter</taxon>
        <taxon>environmental samples</taxon>
    </lineage>
</organism>
<dbReference type="EMBL" id="FLUB01000021">
    <property type="protein sequence ID" value="SBV69372.1"/>
    <property type="molecule type" value="Genomic_DNA"/>
</dbReference>
<name>A0A212IRD6_9ENTR</name>
<protein>
    <submittedName>
        <fullName evidence="1">Uncharacterized protein</fullName>
    </submittedName>
</protein>